<proteinExistence type="predicted"/>
<sequence>MAGTGSIELVIGASGYLGSHVTRQLVARGDRVRVLARKSSSPAAFDDLDVEIRYGDLADREALRSAMCGPAKDEVADENFEFNWAKEGDEYVRTRVEAENLVLDYARNRGLPAVAMCVANTCGSGDYARTGQGQLVIDAASANHLRWADLYDTAAETAKAPAPRGVPLAVFTGFGLVGPRQGRA</sequence>
<accession>A0A1H4L0T1</accession>
<dbReference type="Proteomes" id="UP000183561">
    <property type="component" value="Unassembled WGS sequence"/>
</dbReference>
<dbReference type="SUPFAM" id="SSF51735">
    <property type="entry name" value="NAD(P)-binding Rossmann-fold domains"/>
    <property type="match status" value="1"/>
</dbReference>
<dbReference type="GO" id="GO:0004029">
    <property type="term" value="F:aldehyde dehydrogenase (NAD+) activity"/>
    <property type="evidence" value="ECO:0007669"/>
    <property type="project" value="TreeGrafter"/>
</dbReference>
<feature type="domain" description="NAD-dependent epimerase/dehydratase" evidence="1">
    <location>
        <begin position="9"/>
        <end position="67"/>
    </location>
</feature>
<dbReference type="Pfam" id="PF01370">
    <property type="entry name" value="Epimerase"/>
    <property type="match status" value="1"/>
</dbReference>
<dbReference type="InterPro" id="IPR036291">
    <property type="entry name" value="NAD(P)-bd_dom_sf"/>
</dbReference>
<keyword evidence="3" id="KW-1185">Reference proteome</keyword>
<gene>
    <name evidence="2" type="ORF">SAMN04490239_1009</name>
</gene>
<dbReference type="InterPro" id="IPR001509">
    <property type="entry name" value="Epimerase_deHydtase"/>
</dbReference>
<dbReference type="PANTHER" id="PTHR48079:SF6">
    <property type="entry name" value="NAD(P)-BINDING DOMAIN-CONTAINING PROTEIN-RELATED"/>
    <property type="match status" value="1"/>
</dbReference>
<evidence type="ECO:0000259" key="1">
    <source>
        <dbReference type="Pfam" id="PF01370"/>
    </source>
</evidence>
<dbReference type="RefSeq" id="WP_072946475.1">
    <property type="nucleotide sequence ID" value="NZ_FNSV01000005.1"/>
</dbReference>
<organism evidence="2 3">
    <name type="scientific">Rhodococcus koreensis</name>
    <dbReference type="NCBI Taxonomy" id="99653"/>
    <lineage>
        <taxon>Bacteria</taxon>
        <taxon>Bacillati</taxon>
        <taxon>Actinomycetota</taxon>
        <taxon>Actinomycetes</taxon>
        <taxon>Mycobacteriales</taxon>
        <taxon>Nocardiaceae</taxon>
        <taxon>Rhodococcus</taxon>
    </lineage>
</organism>
<dbReference type="AlphaFoldDB" id="A0A1H4L0T1"/>
<dbReference type="PANTHER" id="PTHR48079">
    <property type="entry name" value="PROTEIN YEEZ"/>
    <property type="match status" value="1"/>
</dbReference>
<name>A0A1H4L0T1_9NOCA</name>
<protein>
    <submittedName>
        <fullName evidence="2">NAD dependent epimerase/dehydratase family protein</fullName>
    </submittedName>
</protein>
<evidence type="ECO:0000313" key="2">
    <source>
        <dbReference type="EMBL" id="SEB64076.1"/>
    </source>
</evidence>
<dbReference type="InterPro" id="IPR051783">
    <property type="entry name" value="NAD(P)-dependent_oxidoreduct"/>
</dbReference>
<evidence type="ECO:0000313" key="3">
    <source>
        <dbReference type="Proteomes" id="UP000183561"/>
    </source>
</evidence>
<reference evidence="3" key="1">
    <citation type="submission" date="2016-10" db="EMBL/GenBank/DDBJ databases">
        <authorList>
            <person name="Varghese N."/>
            <person name="Submissions S."/>
        </authorList>
    </citation>
    <scope>NUCLEOTIDE SEQUENCE [LARGE SCALE GENOMIC DNA]</scope>
    <source>
        <strain evidence="3">DSM 44498</strain>
    </source>
</reference>
<dbReference type="GO" id="GO:0005737">
    <property type="term" value="C:cytoplasm"/>
    <property type="evidence" value="ECO:0007669"/>
    <property type="project" value="TreeGrafter"/>
</dbReference>
<dbReference type="EMBL" id="FNSV01000005">
    <property type="protein sequence ID" value="SEB64076.1"/>
    <property type="molecule type" value="Genomic_DNA"/>
</dbReference>
<dbReference type="Gene3D" id="3.40.50.720">
    <property type="entry name" value="NAD(P)-binding Rossmann-like Domain"/>
    <property type="match status" value="2"/>
</dbReference>